<protein>
    <submittedName>
        <fullName evidence="3">Surface protein</fullName>
    </submittedName>
</protein>
<dbReference type="PROSITE" id="PS00018">
    <property type="entry name" value="EF_HAND_1"/>
    <property type="match status" value="1"/>
</dbReference>
<name>A0A1H6JZK7_RUMFL</name>
<reference evidence="3 4" key="1">
    <citation type="submission" date="2016-10" db="EMBL/GenBank/DDBJ databases">
        <authorList>
            <person name="de Groot N.N."/>
        </authorList>
    </citation>
    <scope>NUCLEOTIDE SEQUENCE [LARGE SCALE GENOMIC DNA]</scope>
    <source>
        <strain evidence="3 4">YAD2003</strain>
    </source>
</reference>
<dbReference type="GO" id="GO:0000272">
    <property type="term" value="P:polysaccharide catabolic process"/>
    <property type="evidence" value="ECO:0007669"/>
    <property type="project" value="InterPro"/>
</dbReference>
<dbReference type="PANTHER" id="PTHR45661">
    <property type="entry name" value="SURFACE ANTIGEN"/>
    <property type="match status" value="1"/>
</dbReference>
<dbReference type="AlphaFoldDB" id="A0A1H6JZK7"/>
<feature type="domain" description="Dockerin" evidence="2">
    <location>
        <begin position="464"/>
        <end position="547"/>
    </location>
</feature>
<sequence length="550" mass="60237">MKIKKLTALVMAFTVTCGVTQAVNNYSPVSFTASAEEQISEAVSFDEETGTLTLRGDIYYSDVQEYKGKAKTVIAEEGTVLPEYCSELFSGFKNATKIDLSKADASKVKYMTHMFRSCSNMTSIDLSNFDTSNVVLMNGVFESCDSLLSIDLSSFDTSKAETMYGMFYMCYHLQSLDLSNFNTVNVSIMKDMFGGCSELKTVYVGSKWVTDGVIDDSHMFEDCNALTGGNGTKYDEKKISIEYAHVDEADNPGYFSVREGGSYETPAELKSTIVKDGALTYRVFEDHAEVLKCDEKAEGDIVIADKVDGKPVTKIAVDAFLLCKVSSVVMPDTVKEIGTAAFSSCSISENFKISKNLERIGVEAFNWASIPSLELSVSSDDMELAAFSNSNFEKIVLSDNVEKIKNGLFYNSAIRELTILNPDCDIYDSEKTFGSVHTIIGHRGSTADAYAKKYGILFYALEDKPVVYGDANDDGTVDMSDVVLIMQSLANPNKYGINGTDENHITDFGLKNADVSRGENNAPNGVTNDDALLIQKYLLGQVSTLTVKMP</sequence>
<organism evidence="3 4">
    <name type="scientific">Ruminococcus flavefaciens</name>
    <dbReference type="NCBI Taxonomy" id="1265"/>
    <lineage>
        <taxon>Bacteria</taxon>
        <taxon>Bacillati</taxon>
        <taxon>Bacillota</taxon>
        <taxon>Clostridia</taxon>
        <taxon>Eubacteriales</taxon>
        <taxon>Oscillospiraceae</taxon>
        <taxon>Ruminococcus</taxon>
    </lineage>
</organism>
<dbReference type="SUPFAM" id="SSF52058">
    <property type="entry name" value="L domain-like"/>
    <property type="match status" value="1"/>
</dbReference>
<dbReference type="InterPro" id="IPR005046">
    <property type="entry name" value="DUF285"/>
</dbReference>
<proteinExistence type="predicted"/>
<dbReference type="CDD" id="cd14256">
    <property type="entry name" value="Dockerin_I"/>
    <property type="match status" value="1"/>
</dbReference>
<accession>A0A1H6JZK7</accession>
<dbReference type="InterPro" id="IPR018247">
    <property type="entry name" value="EF_Hand_1_Ca_BS"/>
</dbReference>
<dbReference type="InterPro" id="IPR032675">
    <property type="entry name" value="LRR_dom_sf"/>
</dbReference>
<feature type="signal peptide" evidence="1">
    <location>
        <begin position="1"/>
        <end position="22"/>
    </location>
</feature>
<evidence type="ECO:0000256" key="1">
    <source>
        <dbReference type="SAM" id="SignalP"/>
    </source>
</evidence>
<dbReference type="InterPro" id="IPR053139">
    <property type="entry name" value="Surface_bspA-like"/>
</dbReference>
<keyword evidence="1" id="KW-0732">Signal</keyword>
<dbReference type="Pfam" id="PF13306">
    <property type="entry name" value="LRR_5"/>
    <property type="match status" value="1"/>
</dbReference>
<evidence type="ECO:0000259" key="2">
    <source>
        <dbReference type="PROSITE" id="PS51766"/>
    </source>
</evidence>
<dbReference type="RefSeq" id="WP_074717111.1">
    <property type="nucleotide sequence ID" value="NZ_FNWV01000007.1"/>
</dbReference>
<dbReference type="SUPFAM" id="SSF63446">
    <property type="entry name" value="Type I dockerin domain"/>
    <property type="match status" value="1"/>
</dbReference>
<dbReference type="PROSITE" id="PS51766">
    <property type="entry name" value="DOCKERIN"/>
    <property type="match status" value="1"/>
</dbReference>
<dbReference type="Pfam" id="PF03382">
    <property type="entry name" value="DUF285"/>
    <property type="match status" value="1"/>
</dbReference>
<evidence type="ECO:0000313" key="3">
    <source>
        <dbReference type="EMBL" id="SEH68087.1"/>
    </source>
</evidence>
<dbReference type="InterPro" id="IPR011889">
    <property type="entry name" value="Liste_lipo_26"/>
</dbReference>
<dbReference type="EMBL" id="FNWV01000007">
    <property type="protein sequence ID" value="SEH68087.1"/>
    <property type="molecule type" value="Genomic_DNA"/>
</dbReference>
<dbReference type="InterPro" id="IPR026906">
    <property type="entry name" value="LRR_5"/>
</dbReference>
<dbReference type="InterPro" id="IPR036439">
    <property type="entry name" value="Dockerin_dom_sf"/>
</dbReference>
<dbReference type="Gene3D" id="1.10.1330.10">
    <property type="entry name" value="Dockerin domain"/>
    <property type="match status" value="1"/>
</dbReference>
<evidence type="ECO:0000313" key="4">
    <source>
        <dbReference type="Proteomes" id="UP000183190"/>
    </source>
</evidence>
<dbReference type="Gene3D" id="3.80.10.10">
    <property type="entry name" value="Ribonuclease Inhibitor"/>
    <property type="match status" value="2"/>
</dbReference>
<dbReference type="PANTHER" id="PTHR45661:SF3">
    <property type="entry name" value="IG-LIKE DOMAIN-CONTAINING PROTEIN"/>
    <property type="match status" value="1"/>
</dbReference>
<gene>
    <name evidence="3" type="ORF">SAMN02910265_02084</name>
</gene>
<dbReference type="Proteomes" id="UP000183190">
    <property type="component" value="Unassembled WGS sequence"/>
</dbReference>
<dbReference type="OrthoDB" id="5847479at2"/>
<feature type="chain" id="PRO_5010321893" evidence="1">
    <location>
        <begin position="23"/>
        <end position="550"/>
    </location>
</feature>
<dbReference type="InterPro" id="IPR016134">
    <property type="entry name" value="Dockerin_dom"/>
</dbReference>
<dbReference type="NCBIfam" id="TIGR02167">
    <property type="entry name" value="Liste_lipo_26"/>
    <property type="match status" value="3"/>
</dbReference>